<evidence type="ECO:0000313" key="3">
    <source>
        <dbReference type="Proteomes" id="UP000321250"/>
    </source>
</evidence>
<dbReference type="EMBL" id="VOQR01000001">
    <property type="protein sequence ID" value="TXC72651.1"/>
    <property type="molecule type" value="Genomic_DNA"/>
</dbReference>
<name>A0A5C6UKA9_9SPHN</name>
<dbReference type="AlphaFoldDB" id="A0A5C6UKA9"/>
<dbReference type="OrthoDB" id="7507752at2"/>
<organism evidence="2 3">
    <name type="scientific">Sphingomonas ginsenosidivorax</name>
    <dbReference type="NCBI Taxonomy" id="862135"/>
    <lineage>
        <taxon>Bacteria</taxon>
        <taxon>Pseudomonadati</taxon>
        <taxon>Pseudomonadota</taxon>
        <taxon>Alphaproteobacteria</taxon>
        <taxon>Sphingomonadales</taxon>
        <taxon>Sphingomonadaceae</taxon>
        <taxon>Sphingomonas</taxon>
    </lineage>
</organism>
<dbReference type="RefSeq" id="WP_147078878.1">
    <property type="nucleotide sequence ID" value="NZ_VOQR01000001.1"/>
</dbReference>
<proteinExistence type="predicted"/>
<reference evidence="2 3" key="1">
    <citation type="journal article" date="2013" name="Antonie Van Leeuwenhoek">
        <title>Sphingomonas ginsenosidivorax sp. nov., with the ability to transform ginsenosides.</title>
        <authorList>
            <person name="Jin X.F."/>
            <person name="Kim J.K."/>
            <person name="Liu Q.M."/>
            <person name="Kang M.S."/>
            <person name="He D."/>
            <person name="Jin F.X."/>
            <person name="Kim S.C."/>
            <person name="Im W.T."/>
        </authorList>
    </citation>
    <scope>NUCLEOTIDE SEQUENCE [LARGE SCALE GENOMIC DNA]</scope>
    <source>
        <strain evidence="2 3">KHI67</strain>
    </source>
</reference>
<evidence type="ECO:0000313" key="1">
    <source>
        <dbReference type="EMBL" id="TXC69536.1"/>
    </source>
</evidence>
<reference evidence="2" key="2">
    <citation type="submission" date="2019-08" db="EMBL/GenBank/DDBJ databases">
        <authorList>
            <person name="Im W.-T."/>
        </authorList>
    </citation>
    <scope>NUCLEOTIDE SEQUENCE</scope>
    <source>
        <strain evidence="2">KHI67</strain>
    </source>
</reference>
<sequence>MTASDLQSLLITTLLRDHGGDRRRWRLVLGEVKVYPLATHPHCNWSVTPSGAFDDIDAVETLVDRVRAQHPIVSLC</sequence>
<gene>
    <name evidence="1" type="ORF">FSB78_00050</name>
    <name evidence="2" type="ORF">FSB78_18120</name>
</gene>
<comment type="caution">
    <text evidence="2">The sequence shown here is derived from an EMBL/GenBank/DDBJ whole genome shotgun (WGS) entry which is preliminary data.</text>
</comment>
<evidence type="ECO:0000313" key="2">
    <source>
        <dbReference type="EMBL" id="TXC72651.1"/>
    </source>
</evidence>
<protein>
    <submittedName>
        <fullName evidence="2">Uncharacterized protein</fullName>
    </submittedName>
</protein>
<accession>A0A5C6UKA9</accession>
<keyword evidence="3" id="KW-1185">Reference proteome</keyword>
<dbReference type="EMBL" id="VOQR01000001">
    <property type="protein sequence ID" value="TXC69536.1"/>
    <property type="molecule type" value="Genomic_DNA"/>
</dbReference>
<dbReference type="Proteomes" id="UP000321250">
    <property type="component" value="Unassembled WGS sequence"/>
</dbReference>